<name>A0A0K0FQ57_STRVS</name>
<organism evidence="1 2">
    <name type="scientific">Strongyloides venezuelensis</name>
    <name type="common">Threadworm</name>
    <dbReference type="NCBI Taxonomy" id="75913"/>
    <lineage>
        <taxon>Eukaryota</taxon>
        <taxon>Metazoa</taxon>
        <taxon>Ecdysozoa</taxon>
        <taxon>Nematoda</taxon>
        <taxon>Chromadorea</taxon>
        <taxon>Rhabditida</taxon>
        <taxon>Tylenchina</taxon>
        <taxon>Panagrolaimomorpha</taxon>
        <taxon>Strongyloidoidea</taxon>
        <taxon>Strongyloididae</taxon>
        <taxon>Strongyloides</taxon>
    </lineage>
</organism>
<evidence type="ECO:0000313" key="2">
    <source>
        <dbReference type="WBParaSite" id="SVE_1154100.1"/>
    </source>
</evidence>
<dbReference type="WBParaSite" id="SVE_1154100.1">
    <property type="protein sequence ID" value="SVE_1154100.1"/>
    <property type="gene ID" value="SVE_1154100"/>
</dbReference>
<proteinExistence type="predicted"/>
<protein>
    <submittedName>
        <fullName evidence="2">Uncharacterized protein</fullName>
    </submittedName>
</protein>
<accession>A0A0K0FQ57</accession>
<reference evidence="1" key="1">
    <citation type="submission" date="2014-07" db="EMBL/GenBank/DDBJ databases">
        <authorList>
            <person name="Martin A.A"/>
            <person name="De Silva N."/>
        </authorList>
    </citation>
    <scope>NUCLEOTIDE SEQUENCE</scope>
</reference>
<reference evidence="2" key="2">
    <citation type="submission" date="2015-08" db="UniProtKB">
        <authorList>
            <consortium name="WormBaseParasite"/>
        </authorList>
    </citation>
    <scope>IDENTIFICATION</scope>
</reference>
<keyword evidence="1" id="KW-1185">Reference proteome</keyword>
<sequence length="171" mass="19540">MECIDPFPKNSKPIKPLKIRDVIEITGRLTTAKNNKNRFVVLIITFEDKSDLYINDLKELLKEEFKFSYVYKQAENTNNSPSNDNNKSDSLNVTVDSQTTLPTNQSFDKSSSEALFYSGSVLSQQTPFSGVIRIPLSEVIKTQKIDNKQYSSLHKTVAHRNLYKKNSKNQN</sequence>
<dbReference type="Proteomes" id="UP000035680">
    <property type="component" value="Unassembled WGS sequence"/>
</dbReference>
<dbReference type="AlphaFoldDB" id="A0A0K0FQ57"/>
<evidence type="ECO:0000313" key="1">
    <source>
        <dbReference type="Proteomes" id="UP000035680"/>
    </source>
</evidence>